<dbReference type="InterPro" id="IPR020904">
    <property type="entry name" value="Sc_DH/Rdtase_CS"/>
</dbReference>
<dbReference type="SMART" id="SM00822">
    <property type="entry name" value="PKS_KR"/>
    <property type="match status" value="1"/>
</dbReference>
<dbReference type="GO" id="GO:0016616">
    <property type="term" value="F:oxidoreductase activity, acting on the CH-OH group of donors, NAD or NADP as acceptor"/>
    <property type="evidence" value="ECO:0007669"/>
    <property type="project" value="UniProtKB-ARBA"/>
</dbReference>
<dbReference type="Proteomes" id="UP001063166">
    <property type="component" value="Unassembled WGS sequence"/>
</dbReference>
<evidence type="ECO:0000313" key="6">
    <source>
        <dbReference type="Proteomes" id="UP001063166"/>
    </source>
</evidence>
<dbReference type="AlphaFoldDB" id="A0A9P3PTH1"/>
<dbReference type="Pfam" id="PF13561">
    <property type="entry name" value="adh_short_C2"/>
    <property type="match status" value="1"/>
</dbReference>
<dbReference type="PRINTS" id="PR00080">
    <property type="entry name" value="SDRFAMILY"/>
</dbReference>
<keyword evidence="6" id="KW-1185">Reference proteome</keyword>
<dbReference type="GO" id="GO:0050664">
    <property type="term" value="F:oxidoreductase activity, acting on NAD(P)H, oxygen as acceptor"/>
    <property type="evidence" value="ECO:0007669"/>
    <property type="project" value="TreeGrafter"/>
</dbReference>
<proteinExistence type="inferred from homology"/>
<dbReference type="PRINTS" id="PR00081">
    <property type="entry name" value="GDHRDH"/>
</dbReference>
<feature type="domain" description="Ketoreductase" evidence="4">
    <location>
        <begin position="12"/>
        <end position="174"/>
    </location>
</feature>
<sequence length="263" mass="28735">MPGSFGINFNNQCIIVTGGNRGIGYAYCREIARAGGNIAMIYRDANDADDAANRVAKEFGVKAKAYRCDVTDVDLVNRTFKQVSDEMGPVTGLIANAGVLNPKPALELTQDDFREVYDVNVFGVFNSARAAAKLWQEKQFRKGSIVITSSIASQIVIQQALNQPMPTAFYNSSKAAVVNLTKGLAAEWASQGIRVNCVSPGFVNTDMNRNMDKKVRDFQASMVPLKRFAEPQEMTGQALLLLSEHASYMTGCEYVVDGGFLVY</sequence>
<evidence type="ECO:0000256" key="1">
    <source>
        <dbReference type="ARBA" id="ARBA00006484"/>
    </source>
</evidence>
<reference evidence="5" key="1">
    <citation type="submission" date="2022-07" db="EMBL/GenBank/DDBJ databases">
        <title>The genome of Lyophyllum shimeji provides insight into the initial evolution of ectomycorrhizal fungal genome.</title>
        <authorList>
            <person name="Kobayashi Y."/>
            <person name="Shibata T."/>
            <person name="Hirakawa H."/>
            <person name="Shigenobu S."/>
            <person name="Nishiyama T."/>
            <person name="Yamada A."/>
            <person name="Hasebe M."/>
            <person name="Kawaguchi M."/>
        </authorList>
    </citation>
    <scope>NUCLEOTIDE SEQUENCE</scope>
    <source>
        <strain evidence="5">AT787</strain>
    </source>
</reference>
<dbReference type="EMBL" id="BRPK01000010">
    <property type="protein sequence ID" value="GLB41406.1"/>
    <property type="molecule type" value="Genomic_DNA"/>
</dbReference>
<dbReference type="InterPro" id="IPR036291">
    <property type="entry name" value="NAD(P)-bd_dom_sf"/>
</dbReference>
<keyword evidence="2" id="KW-0521">NADP</keyword>
<protein>
    <submittedName>
        <fullName evidence="5">KR domain containing protein</fullName>
    </submittedName>
</protein>
<evidence type="ECO:0000256" key="2">
    <source>
        <dbReference type="ARBA" id="ARBA00022857"/>
    </source>
</evidence>
<keyword evidence="3" id="KW-0560">Oxidoreductase</keyword>
<evidence type="ECO:0000256" key="3">
    <source>
        <dbReference type="ARBA" id="ARBA00023002"/>
    </source>
</evidence>
<dbReference type="PROSITE" id="PS00061">
    <property type="entry name" value="ADH_SHORT"/>
    <property type="match status" value="1"/>
</dbReference>
<comment type="similarity">
    <text evidence="1">Belongs to the short-chain dehydrogenases/reductases (SDR) family.</text>
</comment>
<dbReference type="SUPFAM" id="SSF51735">
    <property type="entry name" value="NAD(P)-binding Rossmann-fold domains"/>
    <property type="match status" value="1"/>
</dbReference>
<organism evidence="5 6">
    <name type="scientific">Lyophyllum shimeji</name>
    <name type="common">Hon-shimeji</name>
    <name type="synonym">Tricholoma shimeji</name>
    <dbReference type="NCBI Taxonomy" id="47721"/>
    <lineage>
        <taxon>Eukaryota</taxon>
        <taxon>Fungi</taxon>
        <taxon>Dikarya</taxon>
        <taxon>Basidiomycota</taxon>
        <taxon>Agaricomycotina</taxon>
        <taxon>Agaricomycetes</taxon>
        <taxon>Agaricomycetidae</taxon>
        <taxon>Agaricales</taxon>
        <taxon>Tricholomatineae</taxon>
        <taxon>Lyophyllaceae</taxon>
        <taxon>Lyophyllum</taxon>
    </lineage>
</organism>
<dbReference type="InterPro" id="IPR002347">
    <property type="entry name" value="SDR_fam"/>
</dbReference>
<comment type="caution">
    <text evidence="5">The sequence shown here is derived from an EMBL/GenBank/DDBJ whole genome shotgun (WGS) entry which is preliminary data.</text>
</comment>
<gene>
    <name evidence="5" type="ORF">LshimejAT787_1000060</name>
</gene>
<evidence type="ECO:0000259" key="4">
    <source>
        <dbReference type="SMART" id="SM00822"/>
    </source>
</evidence>
<dbReference type="PANTHER" id="PTHR43008:SF6">
    <property type="entry name" value="NADP-DEPENDENT MANNITOL DEHYDROGENASE"/>
    <property type="match status" value="1"/>
</dbReference>
<accession>A0A9P3PTH1</accession>
<dbReference type="OrthoDB" id="1888931at2759"/>
<dbReference type="Gene3D" id="3.40.50.720">
    <property type="entry name" value="NAD(P)-binding Rossmann-like Domain"/>
    <property type="match status" value="1"/>
</dbReference>
<dbReference type="PANTHER" id="PTHR43008">
    <property type="entry name" value="BENZIL REDUCTASE"/>
    <property type="match status" value="1"/>
</dbReference>
<evidence type="ECO:0000313" key="5">
    <source>
        <dbReference type="EMBL" id="GLB41406.1"/>
    </source>
</evidence>
<name>A0A9P3PTH1_LYOSH</name>
<dbReference type="FunFam" id="3.40.50.720:FF:000084">
    <property type="entry name" value="Short-chain dehydrogenase reductase"/>
    <property type="match status" value="1"/>
</dbReference>
<dbReference type="InterPro" id="IPR057326">
    <property type="entry name" value="KR_dom"/>
</dbReference>